<keyword evidence="1 15" id="KW-1163">Viral penetration into host nucleus</keyword>
<evidence type="ECO:0000313" key="18">
    <source>
        <dbReference type="Proteomes" id="UP000129101"/>
    </source>
</evidence>
<keyword evidence="6" id="KW-1040">Host Golgi apparatus</keyword>
<evidence type="ECO:0000313" key="17">
    <source>
        <dbReference type="EMBL" id="ANZ90268.1"/>
    </source>
</evidence>
<keyword evidence="10" id="KW-1039">Host endosome</keyword>
<evidence type="ECO:0000256" key="9">
    <source>
        <dbReference type="ARBA" id="ARBA00022952"/>
    </source>
</evidence>
<dbReference type="GeneID" id="28544416"/>
<comment type="subcellular location">
    <subcellularLocation>
        <location evidence="15">Virion</location>
    </subcellularLocation>
    <subcellularLocation>
        <location evidence="15">Host nucleus</location>
    </subcellularLocation>
</comment>
<name>A0A1B2K2D0_9PAPI</name>
<evidence type="ECO:0000256" key="4">
    <source>
        <dbReference type="ARBA" id="ARBA00022562"/>
    </source>
</evidence>
<dbReference type="GO" id="GO:0075732">
    <property type="term" value="P:viral penetration into host nucleus"/>
    <property type="evidence" value="ECO:0007669"/>
    <property type="project" value="UniProtKB-KW"/>
</dbReference>
<dbReference type="GO" id="GO:0043657">
    <property type="term" value="C:host cell"/>
    <property type="evidence" value="ECO:0007669"/>
    <property type="project" value="GOC"/>
</dbReference>
<gene>
    <name evidence="15 17" type="primary">L2</name>
</gene>
<evidence type="ECO:0000256" key="11">
    <source>
        <dbReference type="ARBA" id="ARBA00023120"/>
    </source>
</evidence>
<keyword evidence="5 15" id="KW-0945">Host-virus interaction</keyword>
<keyword evidence="12 15" id="KW-0238">DNA-binding</keyword>
<keyword evidence="14 15" id="KW-1160">Virus entry into host cell</keyword>
<keyword evidence="8 15" id="KW-0426">Late protein</keyword>
<evidence type="ECO:0000256" key="16">
    <source>
        <dbReference type="SAM" id="MobiDB-lite"/>
    </source>
</evidence>
<evidence type="ECO:0000256" key="10">
    <source>
        <dbReference type="ARBA" id="ARBA00023046"/>
    </source>
</evidence>
<dbReference type="GO" id="GO:0003677">
    <property type="term" value="F:DNA binding"/>
    <property type="evidence" value="ECO:0007669"/>
    <property type="project" value="UniProtKB-UniRule"/>
</dbReference>
<evidence type="ECO:0000256" key="8">
    <source>
        <dbReference type="ARBA" id="ARBA00022921"/>
    </source>
</evidence>
<dbReference type="Proteomes" id="UP000129101">
    <property type="component" value="Segment"/>
</dbReference>
<evidence type="ECO:0000256" key="14">
    <source>
        <dbReference type="ARBA" id="ARBA00023296"/>
    </source>
</evidence>
<dbReference type="GO" id="GO:0046718">
    <property type="term" value="P:symbiont entry into host cell"/>
    <property type="evidence" value="ECO:0007669"/>
    <property type="project" value="UniProtKB-KW"/>
</dbReference>
<evidence type="ECO:0000256" key="3">
    <source>
        <dbReference type="ARBA" id="ARBA00022561"/>
    </source>
</evidence>
<evidence type="ECO:0000256" key="12">
    <source>
        <dbReference type="ARBA" id="ARBA00023125"/>
    </source>
</evidence>
<comment type="subunit">
    <text evidence="15">Interacts with major capsid protein L1. Interacts with E2; this interaction inhibits E2 transcriptional activity but not the DNA replication function E2. Interacts with host HSPA8; this interaction is required for L2 nuclear translocation. Interacts with host importins KPNB2 and KPNB3. Forms a complex with importin alpha2-beta1 heterodimers via interaction with the importin alpha2 adapter. Interacts with host DYNLT1; this interaction is essential for virus intracellular transport during entry. Interacts (via C-terminus) with host retromer subunits VPS35 AND VPS29.</text>
</comment>
<evidence type="ECO:0000256" key="1">
    <source>
        <dbReference type="ARBA" id="ARBA00022524"/>
    </source>
</evidence>
<keyword evidence="4 15" id="KW-1048">Host nucleus</keyword>
<dbReference type="RefSeq" id="YP_009272617.1">
    <property type="nucleotide sequence ID" value="NC_030801.1"/>
</dbReference>
<keyword evidence="9 15" id="KW-1177">Microtubular inwards viral transport</keyword>
<keyword evidence="13" id="KW-1015">Disulfide bond</keyword>
<keyword evidence="7 15" id="KW-0946">Virion</keyword>
<comment type="PTM">
    <text evidence="15">Highly phosphorylated.</text>
</comment>
<keyword evidence="3 15" id="KW-0167">Capsid protein</keyword>
<dbReference type="GO" id="GO:0042025">
    <property type="term" value="C:host cell nucleus"/>
    <property type="evidence" value="ECO:0007669"/>
    <property type="project" value="UniProtKB-SubCell"/>
</dbReference>
<comment type="similarity">
    <text evidence="15">Belongs to the papillomaviridae L2 protein family.</text>
</comment>
<evidence type="ECO:0000256" key="15">
    <source>
        <dbReference type="HAMAP-Rule" id="MF_04003"/>
    </source>
</evidence>
<dbReference type="KEGG" id="vg:28544416"/>
<comment type="function">
    <text evidence="15">Minor protein of the capsid that localizes along the inner surface of the virion, within the central cavities beneath the L1 pentamers. Plays a role in capsid stabilization through interaction with the major capsid protein L1. Once the virion enters the host cell, L2 escorts the genomic DNA into the nucleus by promoting escape from the endosomal compartments and traffic through the host Golgi network. Mechanistically, the C-terminus of L2 possesses a cell-penetrating peptide that protudes from the host endosome, interacts with host cytoplasmic retromer cargo and thereby mediates the capsid delivery to the host trans-Golgi network. Plays a role through its interaction with host dynein in the intracellular microtubule-dependent transport of viral capsid toward the nucleus. Mediates the viral genome import into the nucleus through binding to host importins. Once within the nucleus, L2 localizes viral genomes to host PML bodies in order to activate early gene expression for establishment of infection. Later on, promotes late gene expression by interacting with the viral E2 protein and by inhibiting its transcriptional activation functions. During virion assembly, encapsidates the genome by direct interaction with the viral DNA.</text>
</comment>
<dbReference type="GO" id="GO:0019028">
    <property type="term" value="C:viral capsid"/>
    <property type="evidence" value="ECO:0007669"/>
    <property type="project" value="UniProtKB-UniRule"/>
</dbReference>
<keyword evidence="2 15" id="KW-0597">Phosphoprotein</keyword>
<keyword evidence="11 15" id="KW-1176">Cytoplasmic inwards viral transport</keyword>
<evidence type="ECO:0000256" key="7">
    <source>
        <dbReference type="ARBA" id="ARBA00022844"/>
    </source>
</evidence>
<protein>
    <recommendedName>
        <fullName evidence="15">Minor capsid protein L2</fullName>
    </recommendedName>
</protein>
<organism evidence="17 18">
    <name type="scientific">Bos taurus papillomavirus 21</name>
    <dbReference type="NCBI Taxonomy" id="1887219"/>
    <lineage>
        <taxon>Viruses</taxon>
        <taxon>Monodnaviria</taxon>
        <taxon>Shotokuvirae</taxon>
        <taxon>Cossaviricota</taxon>
        <taxon>Papovaviricetes</taxon>
        <taxon>Zurhausenvirales</taxon>
        <taxon>Papillomaviridae</taxon>
        <taxon>Firstpapillomavirinae</taxon>
        <taxon>Dyoxipapillomavirus</taxon>
        <taxon>Dyoxipapillomavirus 2</taxon>
    </lineage>
</organism>
<evidence type="ECO:0000256" key="6">
    <source>
        <dbReference type="ARBA" id="ARBA00022812"/>
    </source>
</evidence>
<accession>A0A1B2K2D0</accession>
<comment type="caution">
    <text evidence="15">Lacks conserved residue(s) required for the propagation of feature annotation.</text>
</comment>
<reference evidence="17 18" key="1">
    <citation type="submission" date="2016-01" db="EMBL/GenBank/DDBJ databases">
        <title>How many papillomavirus species can be undetected in fibropapillomas?</title>
        <authorList>
            <person name="Daudt C."/>
            <person name="Chaves da Silva F.R."/>
            <person name="Streck A.F."/>
            <person name="Weber M.N."/>
            <person name="Cibulski S.P."/>
            <person name="Canal C.W."/>
        </authorList>
    </citation>
    <scope>NUCLEOTIDE SEQUENCE [LARGE SCALE GENOMIC DNA]</scope>
</reference>
<sequence length="517" mass="56310">MSLRRRKRDSAENLYRHCVATGAECPPDVVNKYTQNTLADRLSKIFASILYLGGLAIGTGKGGGGSFGYRPIGEPVGPPRVASGGTVVRPNIVVDPVGPAELIPLDTLNPDDSVIPLLRGTPETSGENVFDTPEILGESDPVSDVTINTGQTVTAGDENPAILEVSPTQPEDSIPPPAKRPRVSRQRFQNPAYDPTIFASTPNSGVANVSDTSVTVDFGYPAPEIGEFEEIELEEFNAPASPRTSTPADDSYGLVSRITRFYNRRIRQIQVQSPTFLTRPQSYVAFGYDNPAFNADVSTEFLNDLQNIDTVTAAPHPDFQDIVRMNRMVFQEGPEGRIRVSRIANRGTIRTRTNLLIGERVHYFNDLSSIHEGDGLELVPLTAYSGDSVIVTGQGETAFVDPSGSGVEYTGVEDIDLVDDYSENFERSQLVFGTRRSANITPIELFTGPVRPFVDALDLGINFGPPDNTIPSLQPTDNLTPLGPADDPDITLAIFGTDFYLHPGLLRRKRKRKNFSV</sequence>
<evidence type="ECO:0000256" key="2">
    <source>
        <dbReference type="ARBA" id="ARBA00022553"/>
    </source>
</evidence>
<dbReference type="HAMAP" id="MF_04003">
    <property type="entry name" value="PPV_L2"/>
    <property type="match status" value="1"/>
</dbReference>
<evidence type="ECO:0000256" key="13">
    <source>
        <dbReference type="ARBA" id="ARBA00023157"/>
    </source>
</evidence>
<dbReference type="GO" id="GO:0005198">
    <property type="term" value="F:structural molecule activity"/>
    <property type="evidence" value="ECO:0007669"/>
    <property type="project" value="UniProtKB-UniRule"/>
</dbReference>
<feature type="region of interest" description="Disordered" evidence="16">
    <location>
        <begin position="165"/>
        <end position="185"/>
    </location>
</feature>
<dbReference type="OrthoDB" id="8047at10239"/>
<dbReference type="InterPro" id="IPR000784">
    <property type="entry name" value="Late_L2"/>
</dbReference>
<proteinExistence type="inferred from homology"/>
<dbReference type="Pfam" id="PF00513">
    <property type="entry name" value="Late_protein_L2"/>
    <property type="match status" value="1"/>
</dbReference>
<dbReference type="EMBL" id="KU519396">
    <property type="protein sequence ID" value="ANZ90268.1"/>
    <property type="molecule type" value="Genomic_DNA"/>
</dbReference>
<dbReference type="GO" id="GO:0075521">
    <property type="term" value="P:microtubule-dependent intracellular transport of viral material towards nucleus"/>
    <property type="evidence" value="ECO:0007669"/>
    <property type="project" value="UniProtKB-UniRule"/>
</dbReference>
<evidence type="ECO:0000256" key="5">
    <source>
        <dbReference type="ARBA" id="ARBA00022581"/>
    </source>
</evidence>